<protein>
    <submittedName>
        <fullName evidence="1">Uncharacterized protein</fullName>
    </submittedName>
</protein>
<proteinExistence type="predicted"/>
<sequence length="299" mass="33647">MDLLSTVFEQHESWFHVAYLDIQRTQALVSLLLSHGTSRLPQGRRSSLCMLGRDTAGRLPTFLRGFFAGVLQGVFVQQAALRSRPYNALGNGKLPALAMTPKRVAAVLDLVDAFSQHEPDMDDASNLDALKHSMNTSEGDARQCILQCMAHGDEEVNNRTVEVVRLFDVETLWLLQEVARWVHHFGLREQFAALSGAAQKQVVDSIRLFPTLKKVAMQNAFRKAAVDHQQVFHHPSVLLLWPPNQRRWLFKGRWRVARAAPGWIGSAWELFARASGALRVDEMSDSQLWAFVALRALSL</sequence>
<gene>
    <name evidence="1" type="ORF">AK812_SmicGene34847</name>
</gene>
<dbReference type="OrthoDB" id="412938at2759"/>
<name>A0A1Q9CN36_SYMMI</name>
<keyword evidence="2" id="KW-1185">Reference proteome</keyword>
<comment type="caution">
    <text evidence="1">The sequence shown here is derived from an EMBL/GenBank/DDBJ whole genome shotgun (WGS) entry which is preliminary data.</text>
</comment>
<dbReference type="EMBL" id="LSRX01001053">
    <property type="protein sequence ID" value="OLP84277.1"/>
    <property type="molecule type" value="Genomic_DNA"/>
</dbReference>
<evidence type="ECO:0000313" key="1">
    <source>
        <dbReference type="EMBL" id="OLP84277.1"/>
    </source>
</evidence>
<reference evidence="1 2" key="1">
    <citation type="submission" date="2016-02" db="EMBL/GenBank/DDBJ databases">
        <title>Genome analysis of coral dinoflagellate symbionts highlights evolutionary adaptations to a symbiotic lifestyle.</title>
        <authorList>
            <person name="Aranda M."/>
            <person name="Li Y."/>
            <person name="Liew Y.J."/>
            <person name="Baumgarten S."/>
            <person name="Simakov O."/>
            <person name="Wilson M."/>
            <person name="Piel J."/>
            <person name="Ashoor H."/>
            <person name="Bougouffa S."/>
            <person name="Bajic V.B."/>
            <person name="Ryu T."/>
            <person name="Ravasi T."/>
            <person name="Bayer T."/>
            <person name="Micklem G."/>
            <person name="Kim H."/>
            <person name="Bhak J."/>
            <person name="Lajeunesse T.C."/>
            <person name="Voolstra C.R."/>
        </authorList>
    </citation>
    <scope>NUCLEOTIDE SEQUENCE [LARGE SCALE GENOMIC DNA]</scope>
    <source>
        <strain evidence="1 2">CCMP2467</strain>
    </source>
</reference>
<accession>A0A1Q9CN36</accession>
<organism evidence="1 2">
    <name type="scientific">Symbiodinium microadriaticum</name>
    <name type="common">Dinoflagellate</name>
    <name type="synonym">Zooxanthella microadriatica</name>
    <dbReference type="NCBI Taxonomy" id="2951"/>
    <lineage>
        <taxon>Eukaryota</taxon>
        <taxon>Sar</taxon>
        <taxon>Alveolata</taxon>
        <taxon>Dinophyceae</taxon>
        <taxon>Suessiales</taxon>
        <taxon>Symbiodiniaceae</taxon>
        <taxon>Symbiodinium</taxon>
    </lineage>
</organism>
<evidence type="ECO:0000313" key="2">
    <source>
        <dbReference type="Proteomes" id="UP000186817"/>
    </source>
</evidence>
<dbReference type="AlphaFoldDB" id="A0A1Q9CN36"/>
<dbReference type="Proteomes" id="UP000186817">
    <property type="component" value="Unassembled WGS sequence"/>
</dbReference>